<dbReference type="Proteomes" id="UP000019478">
    <property type="component" value="Unassembled WGS sequence"/>
</dbReference>
<dbReference type="InterPro" id="IPR056798">
    <property type="entry name" value="ADH_Fe_C"/>
</dbReference>
<reference evidence="4 5" key="1">
    <citation type="submission" date="2013-03" db="EMBL/GenBank/DDBJ databases">
        <title>The Genome Sequence of Capronia epimyces CBS 606.96.</title>
        <authorList>
            <consortium name="The Broad Institute Genomics Platform"/>
            <person name="Cuomo C."/>
            <person name="de Hoog S."/>
            <person name="Gorbushina A."/>
            <person name="Walker B."/>
            <person name="Young S.K."/>
            <person name="Zeng Q."/>
            <person name="Gargeya S."/>
            <person name="Fitzgerald M."/>
            <person name="Haas B."/>
            <person name="Abouelleil A."/>
            <person name="Allen A.W."/>
            <person name="Alvarado L."/>
            <person name="Arachchi H.M."/>
            <person name="Berlin A.M."/>
            <person name="Chapman S.B."/>
            <person name="Gainer-Dewar J."/>
            <person name="Goldberg J."/>
            <person name="Griggs A."/>
            <person name="Gujja S."/>
            <person name="Hansen M."/>
            <person name="Howarth C."/>
            <person name="Imamovic A."/>
            <person name="Ireland A."/>
            <person name="Larimer J."/>
            <person name="McCowan C."/>
            <person name="Murphy C."/>
            <person name="Pearson M."/>
            <person name="Poon T.W."/>
            <person name="Priest M."/>
            <person name="Roberts A."/>
            <person name="Saif S."/>
            <person name="Shea T."/>
            <person name="Sisk P."/>
            <person name="Sykes S."/>
            <person name="Wortman J."/>
            <person name="Nusbaum C."/>
            <person name="Birren B."/>
        </authorList>
    </citation>
    <scope>NUCLEOTIDE SEQUENCE [LARGE SCALE GENOMIC DNA]</scope>
    <source>
        <strain evidence="4 5">CBS 606.96</strain>
    </source>
</reference>
<dbReference type="CDD" id="cd08192">
    <property type="entry name" value="MAR-like"/>
    <property type="match status" value="1"/>
</dbReference>
<dbReference type="HOGENOM" id="CLU_007207_0_2_1"/>
<dbReference type="InterPro" id="IPR018211">
    <property type="entry name" value="ADH_Fe_CS"/>
</dbReference>
<evidence type="ECO:0000256" key="1">
    <source>
        <dbReference type="ARBA" id="ARBA00023002"/>
    </source>
</evidence>
<dbReference type="GeneID" id="19164546"/>
<keyword evidence="5" id="KW-1185">Reference proteome</keyword>
<dbReference type="AlphaFoldDB" id="W9YRK6"/>
<dbReference type="Gene3D" id="1.20.1090.10">
    <property type="entry name" value="Dehydroquinate synthase-like - alpha domain"/>
    <property type="match status" value="1"/>
</dbReference>
<evidence type="ECO:0000259" key="3">
    <source>
        <dbReference type="Pfam" id="PF25137"/>
    </source>
</evidence>
<dbReference type="EMBL" id="AMGY01000001">
    <property type="protein sequence ID" value="EXJ91856.1"/>
    <property type="molecule type" value="Genomic_DNA"/>
</dbReference>
<keyword evidence="1" id="KW-0560">Oxidoreductase</keyword>
<dbReference type="OrthoDB" id="339764at2759"/>
<dbReference type="SUPFAM" id="SSF56796">
    <property type="entry name" value="Dehydroquinate synthase-like"/>
    <property type="match status" value="1"/>
</dbReference>
<gene>
    <name evidence="4" type="ORF">A1O3_00406</name>
</gene>
<sequence>MAASLHPLAGLYQPNQLKGLYYGPSVVEKHLLSVLPGEQSKAFIVTGRSLATKTSLIKDVEALLTAKHHAGTFSGIKEHAPVAQLDEATALVLQDPSIDTVISVGGGSPIDSAKAIVYRVHEATKKDGEGQWLRHITIPTTLSAAECTALAGYTGPDGVKTGVAHPNIYPAYIFYDGRFGAQTPPNLLLTTGLRALDHAVETQYHGSATWVPTRLVALSAIAELFRLLPAYKADPGNEDVVTGLFLAAFASLGLFGQNIQGSLGLSHTLGYALGSPYGIPHGVTSCLTLGHVVKLKARQSPDNAAAIANILPYLGEQRSGDDLTDSVRVGDRILGLVADLGLNTTLTERGVGADQVDLIVSRATGGLALKKEKEKKSSQHDEETLKAVRKLVEGLY</sequence>
<dbReference type="Gene3D" id="3.40.50.1970">
    <property type="match status" value="1"/>
</dbReference>
<dbReference type="GO" id="GO:0046872">
    <property type="term" value="F:metal ion binding"/>
    <property type="evidence" value="ECO:0007669"/>
    <property type="project" value="InterPro"/>
</dbReference>
<evidence type="ECO:0000259" key="2">
    <source>
        <dbReference type="Pfam" id="PF00465"/>
    </source>
</evidence>
<accession>W9YRK6</accession>
<feature type="domain" description="Alcohol dehydrogenase iron-type/glycerol dehydrogenase GldA" evidence="2">
    <location>
        <begin position="30"/>
        <end position="176"/>
    </location>
</feature>
<comment type="caution">
    <text evidence="4">The sequence shown here is derived from an EMBL/GenBank/DDBJ whole genome shotgun (WGS) entry which is preliminary data.</text>
</comment>
<feature type="domain" description="Fe-containing alcohol dehydrogenase-like C-terminal" evidence="3">
    <location>
        <begin position="190"/>
        <end position="365"/>
    </location>
</feature>
<dbReference type="eggNOG" id="KOG3857">
    <property type="taxonomic scope" value="Eukaryota"/>
</dbReference>
<dbReference type="Pfam" id="PF00465">
    <property type="entry name" value="Fe-ADH"/>
    <property type="match status" value="1"/>
</dbReference>
<dbReference type="PROSITE" id="PS00060">
    <property type="entry name" value="ADH_IRON_2"/>
    <property type="match status" value="1"/>
</dbReference>
<dbReference type="GO" id="GO:0004022">
    <property type="term" value="F:alcohol dehydrogenase (NAD+) activity"/>
    <property type="evidence" value="ECO:0007669"/>
    <property type="project" value="TreeGrafter"/>
</dbReference>
<evidence type="ECO:0000313" key="4">
    <source>
        <dbReference type="EMBL" id="EXJ91856.1"/>
    </source>
</evidence>
<dbReference type="GO" id="GO:0005739">
    <property type="term" value="C:mitochondrion"/>
    <property type="evidence" value="ECO:0007669"/>
    <property type="project" value="TreeGrafter"/>
</dbReference>
<dbReference type="STRING" id="1182542.W9YRK6"/>
<organism evidence="4 5">
    <name type="scientific">Capronia epimyces CBS 606.96</name>
    <dbReference type="NCBI Taxonomy" id="1182542"/>
    <lineage>
        <taxon>Eukaryota</taxon>
        <taxon>Fungi</taxon>
        <taxon>Dikarya</taxon>
        <taxon>Ascomycota</taxon>
        <taxon>Pezizomycotina</taxon>
        <taxon>Eurotiomycetes</taxon>
        <taxon>Chaetothyriomycetidae</taxon>
        <taxon>Chaetothyriales</taxon>
        <taxon>Herpotrichiellaceae</taxon>
        <taxon>Capronia</taxon>
    </lineage>
</organism>
<dbReference type="Pfam" id="PF25137">
    <property type="entry name" value="ADH_Fe_C"/>
    <property type="match status" value="1"/>
</dbReference>
<dbReference type="PANTHER" id="PTHR11496:SF97">
    <property type="entry name" value="ALCOHOL DEHYDROGENASE IRON-TYPE_GLYCEROL DEHYDROGENASE GLDA DOMAIN-CONTAINING PROTEIN"/>
    <property type="match status" value="1"/>
</dbReference>
<evidence type="ECO:0000313" key="5">
    <source>
        <dbReference type="Proteomes" id="UP000019478"/>
    </source>
</evidence>
<dbReference type="PANTHER" id="PTHR11496">
    <property type="entry name" value="ALCOHOL DEHYDROGENASE"/>
    <property type="match status" value="1"/>
</dbReference>
<dbReference type="RefSeq" id="XP_007728746.1">
    <property type="nucleotide sequence ID" value="XM_007730556.1"/>
</dbReference>
<name>W9YRK6_9EURO</name>
<proteinExistence type="predicted"/>
<protein>
    <submittedName>
        <fullName evidence="4">Uncharacterized protein</fullName>
    </submittedName>
</protein>
<dbReference type="InterPro" id="IPR001670">
    <property type="entry name" value="ADH_Fe/GldA"/>
</dbReference>
<dbReference type="InterPro" id="IPR039697">
    <property type="entry name" value="Alcohol_dehydrogenase_Fe"/>
</dbReference>